<reference evidence="4" key="1">
    <citation type="submission" date="2022-05" db="EMBL/GenBank/DDBJ databases">
        <title>Jatrophihabitans sp. SB3-54 whole genome sequence.</title>
        <authorList>
            <person name="Suh M.K."/>
            <person name="Eom M.K."/>
            <person name="Kim J.S."/>
            <person name="Kim H.S."/>
            <person name="Do H.E."/>
            <person name="Shin Y.K."/>
            <person name="Lee J.-S."/>
        </authorList>
    </citation>
    <scope>NUCLEOTIDE SEQUENCE</scope>
    <source>
        <strain evidence="4">SB3-54</strain>
    </source>
</reference>
<evidence type="ECO:0000313" key="4">
    <source>
        <dbReference type="EMBL" id="WAX59336.1"/>
    </source>
</evidence>
<dbReference type="Gene3D" id="3.40.140.10">
    <property type="entry name" value="Cytidine Deaminase, domain 2"/>
    <property type="match status" value="1"/>
</dbReference>
<name>A0ABY7K3B6_9ACTN</name>
<dbReference type="RefSeq" id="WP_269445849.1">
    <property type="nucleotide sequence ID" value="NZ_CP097463.1"/>
</dbReference>
<feature type="active site" description="Cysteine persulfide intermediate" evidence="3">
    <location>
        <position position="104"/>
    </location>
</feature>
<dbReference type="SUPFAM" id="SSF53927">
    <property type="entry name" value="Cytidine deaminase-like"/>
    <property type="match status" value="1"/>
</dbReference>
<keyword evidence="1 3" id="KW-0963">Cytoplasm</keyword>
<comment type="function">
    <text evidence="3">Required for formate dehydrogenase (FDH) activity. Acts as a sulfur carrier protein that transfers sulfur from IscS to the molybdenum cofactor prior to its insertion into FDH.</text>
</comment>
<comment type="caution">
    <text evidence="3">Lacks conserved residue(s) required for the propagation of feature annotation.</text>
</comment>
<proteinExistence type="inferred from homology"/>
<dbReference type="Gene3D" id="3.10.20.10">
    <property type="match status" value="1"/>
</dbReference>
<keyword evidence="2 3" id="KW-0501">Molybdenum cofactor biosynthesis</keyword>
<dbReference type="Proteomes" id="UP001164693">
    <property type="component" value="Chromosome"/>
</dbReference>
<dbReference type="InterPro" id="IPR003786">
    <property type="entry name" value="FdhD"/>
</dbReference>
<dbReference type="EMBL" id="CP097463">
    <property type="protein sequence ID" value="WAX59336.1"/>
    <property type="molecule type" value="Genomic_DNA"/>
</dbReference>
<evidence type="ECO:0000256" key="3">
    <source>
        <dbReference type="HAMAP-Rule" id="MF_00187"/>
    </source>
</evidence>
<sequence length="263" mass="27438">MTTRRAIVRMPVDAAPASRPDDLVVESPLVLGLDGAAIATLMRTPGHDLELAAGWLVVESGVGRAEDIHTLTACREDDTDRVHIALREGVRPPRPRAFVTSAACGVCSADVLDLAPLRNGPGHTPGWTVPRDVLLALPEAMRTQQRTFARTGGVHAAALADASGALLFSREDVGRHNAVDKVVGRALLDGLLPATDRLLVVSGRVSFEIIQKAVAAGIAGIVAVSAPSSLAVDLAREHGVLLAAMVRGTRLNAYAGADLISAE</sequence>
<dbReference type="PANTHER" id="PTHR30592">
    <property type="entry name" value="FORMATE DEHYDROGENASE"/>
    <property type="match status" value="1"/>
</dbReference>
<accession>A0ABY7K3B6</accession>
<dbReference type="PIRSF" id="PIRSF015626">
    <property type="entry name" value="FdhD"/>
    <property type="match status" value="1"/>
</dbReference>
<dbReference type="Pfam" id="PF02634">
    <property type="entry name" value="FdhD-NarQ"/>
    <property type="match status" value="1"/>
</dbReference>
<dbReference type="HAMAP" id="MF_00187">
    <property type="entry name" value="FdhD"/>
    <property type="match status" value="1"/>
</dbReference>
<evidence type="ECO:0000256" key="2">
    <source>
        <dbReference type="ARBA" id="ARBA00023150"/>
    </source>
</evidence>
<protein>
    <recommendedName>
        <fullName evidence="3">Sulfur carrier protein FdhD</fullName>
    </recommendedName>
</protein>
<evidence type="ECO:0000313" key="5">
    <source>
        <dbReference type="Proteomes" id="UP001164693"/>
    </source>
</evidence>
<gene>
    <name evidence="3" type="primary">fdhD</name>
    <name evidence="4" type="ORF">M6B22_20595</name>
</gene>
<dbReference type="InterPro" id="IPR016193">
    <property type="entry name" value="Cytidine_deaminase-like"/>
</dbReference>
<comment type="similarity">
    <text evidence="3">Belongs to the FdhD family.</text>
</comment>
<dbReference type="PANTHER" id="PTHR30592:SF1">
    <property type="entry name" value="SULFUR CARRIER PROTEIN FDHD"/>
    <property type="match status" value="1"/>
</dbReference>
<evidence type="ECO:0000256" key="1">
    <source>
        <dbReference type="ARBA" id="ARBA00022490"/>
    </source>
</evidence>
<organism evidence="4 5">
    <name type="scientific">Jatrophihabitans cynanchi</name>
    <dbReference type="NCBI Taxonomy" id="2944128"/>
    <lineage>
        <taxon>Bacteria</taxon>
        <taxon>Bacillati</taxon>
        <taxon>Actinomycetota</taxon>
        <taxon>Actinomycetes</taxon>
        <taxon>Jatrophihabitantales</taxon>
        <taxon>Jatrophihabitantaceae</taxon>
        <taxon>Jatrophihabitans</taxon>
    </lineage>
</organism>
<comment type="subcellular location">
    <subcellularLocation>
        <location evidence="3">Cytoplasm</location>
    </subcellularLocation>
</comment>
<keyword evidence="5" id="KW-1185">Reference proteome</keyword>